<protein>
    <recommendedName>
        <fullName evidence="11">Ninjurin 2</fullName>
    </recommendedName>
</protein>
<keyword evidence="10" id="KW-1185">Reference proteome</keyword>
<evidence type="ECO:0000256" key="5">
    <source>
        <dbReference type="ARBA" id="ARBA00022989"/>
    </source>
</evidence>
<evidence type="ECO:0008006" key="11">
    <source>
        <dbReference type="Google" id="ProtNLM"/>
    </source>
</evidence>
<dbReference type="GO" id="GO:0016020">
    <property type="term" value="C:membrane"/>
    <property type="evidence" value="ECO:0007669"/>
    <property type="project" value="UniProtKB-SubCell"/>
</dbReference>
<sequence>MLARLCTMLARLCSMLAPLRTMLAQCWHNGGRPPHNAGTQCACVQALTAPRGKVHRPINLNHYATKKSAAQSMLNIALLMANSSQLKTVLYVGPNYRFYVPLIALLSLSITLQVLVGLLLVFIAVKYDLNDVRKQAKLNTLNNVATVFVFFTVLINIFITALGFDGEAIRLFKSPAMSIAEFPVLPIHDNDTGGN</sequence>
<comment type="similarity">
    <text evidence="2">Belongs to the ninjurin family.</text>
</comment>
<name>G3PIB6_GASAC</name>
<dbReference type="GO" id="GO:0007155">
    <property type="term" value="P:cell adhesion"/>
    <property type="evidence" value="ECO:0007669"/>
    <property type="project" value="UniProtKB-KW"/>
</dbReference>
<accession>G3PIB6</accession>
<evidence type="ECO:0000256" key="6">
    <source>
        <dbReference type="ARBA" id="ARBA00023136"/>
    </source>
</evidence>
<keyword evidence="3 7" id="KW-0812">Transmembrane</keyword>
<dbReference type="PANTHER" id="PTHR12316:SF26">
    <property type="entry name" value="NINJURIN-2"/>
    <property type="match status" value="1"/>
</dbReference>
<dbReference type="GeneTree" id="ENSGT00940000158219"/>
<reference evidence="9" key="3">
    <citation type="submission" date="2025-09" db="UniProtKB">
        <authorList>
            <consortium name="Ensembl"/>
        </authorList>
    </citation>
    <scope>IDENTIFICATION</scope>
</reference>
<proteinExistence type="inferred from homology"/>
<dbReference type="Ensembl" id="ENSGACT00000017377.2">
    <property type="protein sequence ID" value="ENSGACP00000017343.2"/>
    <property type="gene ID" value="ENSGACG00000013110.2"/>
</dbReference>
<dbReference type="InterPro" id="IPR007007">
    <property type="entry name" value="Ninjurin"/>
</dbReference>
<evidence type="ECO:0000256" key="2">
    <source>
        <dbReference type="ARBA" id="ARBA00008141"/>
    </source>
</evidence>
<evidence type="ECO:0000256" key="7">
    <source>
        <dbReference type="SAM" id="Phobius"/>
    </source>
</evidence>
<keyword evidence="5 7" id="KW-1133">Transmembrane helix</keyword>
<evidence type="ECO:0000256" key="1">
    <source>
        <dbReference type="ARBA" id="ARBA00004141"/>
    </source>
</evidence>
<keyword evidence="6 7" id="KW-0472">Membrane</keyword>
<dbReference type="Bgee" id="ENSGACG00000013110">
    <property type="expression patterns" value="Expressed in zone of skin and 1 other cell type or tissue"/>
</dbReference>
<evidence type="ECO:0000313" key="9">
    <source>
        <dbReference type="Ensembl" id="ENSGACP00000017343.2"/>
    </source>
</evidence>
<feature type="chain" id="PRO_5043545426" description="Ninjurin 2" evidence="8">
    <location>
        <begin position="25"/>
        <end position="195"/>
    </location>
</feature>
<feature type="transmembrane region" description="Helical" evidence="7">
    <location>
        <begin position="144"/>
        <end position="164"/>
    </location>
</feature>
<dbReference type="GO" id="GO:0042246">
    <property type="term" value="P:tissue regeneration"/>
    <property type="evidence" value="ECO:0007669"/>
    <property type="project" value="InterPro"/>
</dbReference>
<keyword evidence="4" id="KW-0130">Cell adhesion</keyword>
<evidence type="ECO:0000256" key="8">
    <source>
        <dbReference type="SAM" id="SignalP"/>
    </source>
</evidence>
<dbReference type="AlphaFoldDB" id="G3PIB6"/>
<reference evidence="9 10" key="1">
    <citation type="journal article" date="2021" name="G3 (Bethesda)">
        <title>Improved contiguity of the threespine stickleback genome using long-read sequencing.</title>
        <authorList>
            <person name="Nath S."/>
            <person name="Shaw D.E."/>
            <person name="White M.A."/>
        </authorList>
    </citation>
    <scope>NUCLEOTIDE SEQUENCE [LARGE SCALE GENOMIC DNA]</scope>
    <source>
        <strain evidence="9 10">Lake Benthic</strain>
    </source>
</reference>
<comment type="subcellular location">
    <subcellularLocation>
        <location evidence="1">Membrane</location>
        <topology evidence="1">Multi-pass membrane protein</topology>
    </subcellularLocation>
</comment>
<feature type="signal peptide" evidence="8">
    <location>
        <begin position="1"/>
        <end position="24"/>
    </location>
</feature>
<dbReference type="PANTHER" id="PTHR12316">
    <property type="entry name" value="NINJURIN-RELATED"/>
    <property type="match status" value="1"/>
</dbReference>
<dbReference type="Pfam" id="PF04923">
    <property type="entry name" value="Ninjurin"/>
    <property type="match status" value="1"/>
</dbReference>
<organism evidence="9 10">
    <name type="scientific">Gasterosteus aculeatus aculeatus</name>
    <name type="common">three-spined stickleback</name>
    <dbReference type="NCBI Taxonomy" id="481459"/>
    <lineage>
        <taxon>Eukaryota</taxon>
        <taxon>Metazoa</taxon>
        <taxon>Chordata</taxon>
        <taxon>Craniata</taxon>
        <taxon>Vertebrata</taxon>
        <taxon>Euteleostomi</taxon>
        <taxon>Actinopterygii</taxon>
        <taxon>Neopterygii</taxon>
        <taxon>Teleostei</taxon>
        <taxon>Neoteleostei</taxon>
        <taxon>Acanthomorphata</taxon>
        <taxon>Eupercaria</taxon>
        <taxon>Perciformes</taxon>
        <taxon>Cottioidei</taxon>
        <taxon>Gasterosteales</taxon>
        <taxon>Gasterosteidae</taxon>
        <taxon>Gasterosteus</taxon>
    </lineage>
</organism>
<evidence type="ECO:0000256" key="3">
    <source>
        <dbReference type="ARBA" id="ARBA00022692"/>
    </source>
</evidence>
<evidence type="ECO:0000256" key="4">
    <source>
        <dbReference type="ARBA" id="ARBA00022889"/>
    </source>
</evidence>
<dbReference type="Proteomes" id="UP000007635">
    <property type="component" value="Chromosome XII"/>
</dbReference>
<reference evidence="9" key="2">
    <citation type="submission" date="2025-08" db="UniProtKB">
        <authorList>
            <consortium name="Ensembl"/>
        </authorList>
    </citation>
    <scope>IDENTIFICATION</scope>
</reference>
<feature type="transmembrane region" description="Helical" evidence="7">
    <location>
        <begin position="98"/>
        <end position="123"/>
    </location>
</feature>
<evidence type="ECO:0000313" key="10">
    <source>
        <dbReference type="Proteomes" id="UP000007635"/>
    </source>
</evidence>
<dbReference type="OMA" id="LNTMNNA"/>
<keyword evidence="8" id="KW-0732">Signal</keyword>